<evidence type="ECO:0000313" key="1">
    <source>
        <dbReference type="EMBL" id="KAF6461261.1"/>
    </source>
</evidence>
<dbReference type="EMBL" id="JACASF010000009">
    <property type="protein sequence ID" value="KAF6461261.1"/>
    <property type="molecule type" value="Genomic_DNA"/>
</dbReference>
<gene>
    <name evidence="1" type="ORF">HJG59_019495</name>
</gene>
<dbReference type="PANTHER" id="PTHR44464:SF1">
    <property type="entry name" value="WD REPEAT-CONTAINING PROTEIN 17"/>
    <property type="match status" value="1"/>
</dbReference>
<accession>A0A7J8GN96</accession>
<dbReference type="Proteomes" id="UP000550707">
    <property type="component" value="Unassembled WGS sequence"/>
</dbReference>
<reference evidence="1 2" key="1">
    <citation type="journal article" date="2020" name="Nature">
        <title>Six reference-quality genomes reveal evolution of bat adaptations.</title>
        <authorList>
            <person name="Jebb D."/>
            <person name="Huang Z."/>
            <person name="Pippel M."/>
            <person name="Hughes G.M."/>
            <person name="Lavrichenko K."/>
            <person name="Devanna P."/>
            <person name="Winkler S."/>
            <person name="Jermiin L.S."/>
            <person name="Skirmuntt E.C."/>
            <person name="Katzourakis A."/>
            <person name="Burkitt-Gray L."/>
            <person name="Ray D.A."/>
            <person name="Sullivan K.A.M."/>
            <person name="Roscito J.G."/>
            <person name="Kirilenko B.M."/>
            <person name="Davalos L.M."/>
            <person name="Corthals A.P."/>
            <person name="Power M.L."/>
            <person name="Jones G."/>
            <person name="Ransome R.D."/>
            <person name="Dechmann D.K.N."/>
            <person name="Locatelli A.G."/>
            <person name="Puechmaille S.J."/>
            <person name="Fedrigo O."/>
            <person name="Jarvis E.D."/>
            <person name="Hiller M."/>
            <person name="Vernes S.C."/>
            <person name="Myers E.W."/>
            <person name="Teeling E.C."/>
        </authorList>
    </citation>
    <scope>NUCLEOTIDE SEQUENCE [LARGE SCALE GENOMIC DNA]</scope>
    <source>
        <strain evidence="1">MMolMol1</strain>
        <tissue evidence="1">Muscle</tissue>
    </source>
</reference>
<organism evidence="1 2">
    <name type="scientific">Molossus molossus</name>
    <name type="common">Pallas' mastiff bat</name>
    <name type="synonym">Vespertilio molossus</name>
    <dbReference type="NCBI Taxonomy" id="27622"/>
    <lineage>
        <taxon>Eukaryota</taxon>
        <taxon>Metazoa</taxon>
        <taxon>Chordata</taxon>
        <taxon>Craniata</taxon>
        <taxon>Vertebrata</taxon>
        <taxon>Euteleostomi</taxon>
        <taxon>Mammalia</taxon>
        <taxon>Eutheria</taxon>
        <taxon>Laurasiatheria</taxon>
        <taxon>Chiroptera</taxon>
        <taxon>Yangochiroptera</taxon>
        <taxon>Molossidae</taxon>
        <taxon>Molossus</taxon>
    </lineage>
</organism>
<sequence length="101" mass="11250">MAWMTYIANWFEQDDWYEGLQRANMSRVRQVGLLAAGCQPWNKDVCAASGERFAYCATLAVYVYQARPPRSAGAGTRVALWRLLPGEAPCSSGPFRDRTAA</sequence>
<dbReference type="AlphaFoldDB" id="A0A7J8GN96"/>
<protein>
    <submittedName>
        <fullName evidence="1">WD repeat domain 17</fullName>
    </submittedName>
</protein>
<name>A0A7J8GN96_MOLMO</name>
<comment type="caution">
    <text evidence="1">The sequence shown here is derived from an EMBL/GenBank/DDBJ whole genome shotgun (WGS) entry which is preliminary data.</text>
</comment>
<keyword evidence="2" id="KW-1185">Reference proteome</keyword>
<evidence type="ECO:0000313" key="2">
    <source>
        <dbReference type="Proteomes" id="UP000550707"/>
    </source>
</evidence>
<dbReference type="PANTHER" id="PTHR44464">
    <property type="entry name" value="WD REPEAT-CONTAINING PROTEIN 17"/>
    <property type="match status" value="1"/>
</dbReference>
<proteinExistence type="predicted"/>